<organism evidence="2">
    <name type="scientific">Culex pipiens</name>
    <name type="common">House mosquito</name>
    <dbReference type="NCBI Taxonomy" id="7175"/>
    <lineage>
        <taxon>Eukaryota</taxon>
        <taxon>Metazoa</taxon>
        <taxon>Ecdysozoa</taxon>
        <taxon>Arthropoda</taxon>
        <taxon>Hexapoda</taxon>
        <taxon>Insecta</taxon>
        <taxon>Pterygota</taxon>
        <taxon>Neoptera</taxon>
        <taxon>Endopterygota</taxon>
        <taxon>Diptera</taxon>
        <taxon>Nematocera</taxon>
        <taxon>Culicoidea</taxon>
        <taxon>Culicidae</taxon>
        <taxon>Culicinae</taxon>
        <taxon>Culicini</taxon>
        <taxon>Culex</taxon>
        <taxon>Culex</taxon>
    </lineage>
</organism>
<feature type="compositionally biased region" description="Basic and acidic residues" evidence="1">
    <location>
        <begin position="60"/>
        <end position="69"/>
    </location>
</feature>
<reference evidence="2" key="1">
    <citation type="submission" date="2021-05" db="EMBL/GenBank/DDBJ databases">
        <authorList>
            <person name="Alioto T."/>
            <person name="Alioto T."/>
            <person name="Gomez Garrido J."/>
        </authorList>
    </citation>
    <scope>NUCLEOTIDE SEQUENCE</scope>
</reference>
<evidence type="ECO:0000256" key="1">
    <source>
        <dbReference type="SAM" id="MobiDB-lite"/>
    </source>
</evidence>
<dbReference type="EMBL" id="HBUE01084291">
    <property type="protein sequence ID" value="CAG6479018.1"/>
    <property type="molecule type" value="Transcribed_RNA"/>
</dbReference>
<sequence length="131" mass="14015">MFDTGTGYTKQAGAGAAQGRGTRGRVGNHPDQGKASRPGVAAKESARRGFGSRGPVQGSRRAETCEAARNEVSIAEQTEAKGELERSGAGRSDRRLTFSEQPEDGHGNERWKGVRRRRSNGGSKVRLGEFT</sequence>
<protein>
    <submittedName>
        <fullName evidence="2">(northern house mosquito) hypothetical protein</fullName>
    </submittedName>
</protein>
<feature type="region of interest" description="Disordered" evidence="1">
    <location>
        <begin position="1"/>
        <end position="131"/>
    </location>
</feature>
<feature type="compositionally biased region" description="Basic and acidic residues" evidence="1">
    <location>
        <begin position="78"/>
        <end position="112"/>
    </location>
</feature>
<dbReference type="AlphaFoldDB" id="A0A8D8BNX8"/>
<accession>A0A8D8BNX8</accession>
<feature type="compositionally biased region" description="Low complexity" evidence="1">
    <location>
        <begin position="1"/>
        <end position="20"/>
    </location>
</feature>
<name>A0A8D8BNX8_CULPI</name>
<proteinExistence type="predicted"/>
<evidence type="ECO:0000313" key="2">
    <source>
        <dbReference type="EMBL" id="CAG6479018.1"/>
    </source>
</evidence>
<dbReference type="EMBL" id="HBUE01084290">
    <property type="protein sequence ID" value="CAG6479016.1"/>
    <property type="molecule type" value="Transcribed_RNA"/>
</dbReference>